<sequence>MRSVLLTAALLAAASAAAQTPAAASASAPVSAQCLNWLDETAHLMTAGEVCESGELAQAYRAAGLVRMHVMRQQCGQMDEQHPQWQAQWRRHPAFALDDPARRTEADVRAYCQAHRSTAAGIFRRYAPTLQQDIREMWRTAVQGAD</sequence>
<name>A0A7D7N986_9NEIS</name>
<feature type="signal peptide" evidence="1">
    <location>
        <begin position="1"/>
        <end position="18"/>
    </location>
</feature>
<dbReference type="RefSeq" id="WP_182121665.1">
    <property type="nucleotide sequence ID" value="NZ_CP059567.1"/>
</dbReference>
<dbReference type="AlphaFoldDB" id="A0A7D7N986"/>
<keyword evidence="1" id="KW-0732">Signal</keyword>
<accession>A0A7D7N986</accession>
<gene>
    <name evidence="2" type="ORF">H3L94_08510</name>
</gene>
<evidence type="ECO:0000313" key="3">
    <source>
        <dbReference type="Proteomes" id="UP000514752"/>
    </source>
</evidence>
<proteinExistence type="predicted"/>
<dbReference type="KEGG" id="nsg:H3L94_08510"/>
<protein>
    <recommendedName>
        <fullName evidence="4">DUF1311 domain-containing protein</fullName>
    </recommendedName>
</protein>
<evidence type="ECO:0008006" key="4">
    <source>
        <dbReference type="Google" id="ProtNLM"/>
    </source>
</evidence>
<feature type="chain" id="PRO_5028288210" description="DUF1311 domain-containing protein" evidence="1">
    <location>
        <begin position="19"/>
        <end position="146"/>
    </location>
</feature>
<evidence type="ECO:0000256" key="1">
    <source>
        <dbReference type="SAM" id="SignalP"/>
    </source>
</evidence>
<dbReference type="EMBL" id="CP059567">
    <property type="protein sequence ID" value="QMT39899.1"/>
    <property type="molecule type" value="Genomic_DNA"/>
</dbReference>
<dbReference type="Proteomes" id="UP000514752">
    <property type="component" value="Chromosome"/>
</dbReference>
<reference evidence="2 3" key="1">
    <citation type="submission" date="2020-07" db="EMBL/GenBank/DDBJ databases">
        <title>Genomic diversity of species in the Neisseriaceae family.</title>
        <authorList>
            <person name="Vincent A.T."/>
            <person name="Bernet E."/>
            <person name="Veyrier F.J."/>
        </authorList>
    </citation>
    <scope>NUCLEOTIDE SEQUENCE [LARGE SCALE GENOMIC DNA]</scope>
    <source>
        <strain evidence="2 3">DSM 22244</strain>
    </source>
</reference>
<evidence type="ECO:0000313" key="2">
    <source>
        <dbReference type="EMBL" id="QMT39899.1"/>
    </source>
</evidence>
<organism evidence="2 3">
    <name type="scientific">Neisseria shayeganii</name>
    <dbReference type="NCBI Taxonomy" id="607712"/>
    <lineage>
        <taxon>Bacteria</taxon>
        <taxon>Pseudomonadati</taxon>
        <taxon>Pseudomonadota</taxon>
        <taxon>Betaproteobacteria</taxon>
        <taxon>Neisseriales</taxon>
        <taxon>Neisseriaceae</taxon>
        <taxon>Neisseria</taxon>
    </lineage>
</organism>